<keyword evidence="1" id="KW-0378">Hydrolase</keyword>
<protein>
    <submittedName>
        <fullName evidence="1">HAD family hydrolase</fullName>
    </submittedName>
</protein>
<dbReference type="PANTHER" id="PTHR43434">
    <property type="entry name" value="PHOSPHOGLYCOLATE PHOSPHATASE"/>
    <property type="match status" value="1"/>
</dbReference>
<dbReference type="Gene3D" id="3.40.50.1000">
    <property type="entry name" value="HAD superfamily/HAD-like"/>
    <property type="match status" value="1"/>
</dbReference>
<evidence type="ECO:0000313" key="2">
    <source>
        <dbReference type="Proteomes" id="UP000254337"/>
    </source>
</evidence>
<dbReference type="EMBL" id="CP029462">
    <property type="protein sequence ID" value="AXL22402.1"/>
    <property type="molecule type" value="Genomic_DNA"/>
</dbReference>
<accession>A0A346B2Q9</accession>
<sequence>MNLGHETVRAELTDEEIDALRARFWLDDAILIWLKKHGVNSNWDMTHAHIVATLWMLLEQYKADGHSLDDIVIESMADVCALGRRLQGYAVPDAAAVMERLAGAVPDDAGKDDVFAYLTKAIEASLGIAAPWSALDSPLWQRHFEAFQEWYFGDELYEQTYGKTPYAPGKEGFLRREVPLGTAEGIRRMFQELKRRGYALAIATGRSYMEMAVPFAAYHWDEEFDPRHVATYTDVEEASKMLGLSLDKPNPFAYYAGAFGTYPERYAEYVSRPDEFKDGEYYIVGDSMADIWCAKAMGAVMIGTLTGLDGPAARGMFEAEQADYIVDSVEDILDILK</sequence>
<organism evidence="1 2">
    <name type="scientific">Megasphaera stantonii</name>
    <dbReference type="NCBI Taxonomy" id="2144175"/>
    <lineage>
        <taxon>Bacteria</taxon>
        <taxon>Bacillati</taxon>
        <taxon>Bacillota</taxon>
        <taxon>Negativicutes</taxon>
        <taxon>Veillonellales</taxon>
        <taxon>Veillonellaceae</taxon>
        <taxon>Megasphaera</taxon>
    </lineage>
</organism>
<dbReference type="InterPro" id="IPR050155">
    <property type="entry name" value="HAD-like_hydrolase_sf"/>
</dbReference>
<evidence type="ECO:0000313" key="1">
    <source>
        <dbReference type="EMBL" id="AXL22402.1"/>
    </source>
</evidence>
<proteinExistence type="predicted"/>
<dbReference type="PANTHER" id="PTHR43434:SF1">
    <property type="entry name" value="PHOSPHOGLYCOLATE PHOSPHATASE"/>
    <property type="match status" value="1"/>
</dbReference>
<gene>
    <name evidence="1" type="ORF">DKB62_08110</name>
</gene>
<name>A0A346B2Q9_9FIRM</name>
<dbReference type="InterPro" id="IPR036412">
    <property type="entry name" value="HAD-like_sf"/>
</dbReference>
<dbReference type="GO" id="GO:0006281">
    <property type="term" value="P:DNA repair"/>
    <property type="evidence" value="ECO:0007669"/>
    <property type="project" value="TreeGrafter"/>
</dbReference>
<reference evidence="1 2" key="1">
    <citation type="submission" date="2018-05" db="EMBL/GenBank/DDBJ databases">
        <title>Complete genome sequence of Megasphaera sp. AJH120T, isolated from the ceca of a chicken.</title>
        <authorList>
            <person name="Maki J."/>
            <person name="Looft T."/>
        </authorList>
    </citation>
    <scope>NUCLEOTIDE SEQUENCE [LARGE SCALE GENOMIC DNA]</scope>
    <source>
        <strain evidence="1 2">AJH120</strain>
    </source>
</reference>
<dbReference type="GO" id="GO:0008967">
    <property type="term" value="F:phosphoglycolate phosphatase activity"/>
    <property type="evidence" value="ECO:0007669"/>
    <property type="project" value="TreeGrafter"/>
</dbReference>
<dbReference type="Proteomes" id="UP000254337">
    <property type="component" value="Chromosome"/>
</dbReference>
<dbReference type="KEGG" id="meg:DKB62_08110"/>
<dbReference type="Pfam" id="PF13242">
    <property type="entry name" value="Hydrolase_like"/>
    <property type="match status" value="1"/>
</dbReference>
<dbReference type="SUPFAM" id="SSF56784">
    <property type="entry name" value="HAD-like"/>
    <property type="match status" value="1"/>
</dbReference>
<keyword evidence="2" id="KW-1185">Reference proteome</keyword>
<dbReference type="OrthoDB" id="2474611at2"/>
<dbReference type="InterPro" id="IPR023214">
    <property type="entry name" value="HAD_sf"/>
</dbReference>
<dbReference type="AlphaFoldDB" id="A0A346B2Q9"/>